<dbReference type="EMBL" id="JAZHXJ010000157">
    <property type="protein sequence ID" value="KAL1871324.1"/>
    <property type="molecule type" value="Genomic_DNA"/>
</dbReference>
<protein>
    <submittedName>
        <fullName evidence="1">Uncharacterized protein</fullName>
    </submittedName>
</protein>
<name>A0ABR3X6S2_9PEZI</name>
<reference evidence="1 2" key="1">
    <citation type="journal article" date="2024" name="Commun. Biol.">
        <title>Comparative genomic analysis of thermophilic fungi reveals convergent evolutionary adaptations and gene losses.</title>
        <authorList>
            <person name="Steindorff A.S."/>
            <person name="Aguilar-Pontes M.V."/>
            <person name="Robinson A.J."/>
            <person name="Andreopoulos B."/>
            <person name="LaButti K."/>
            <person name="Kuo A."/>
            <person name="Mondo S."/>
            <person name="Riley R."/>
            <person name="Otillar R."/>
            <person name="Haridas S."/>
            <person name="Lipzen A."/>
            <person name="Grimwood J."/>
            <person name="Schmutz J."/>
            <person name="Clum A."/>
            <person name="Reid I.D."/>
            <person name="Moisan M.C."/>
            <person name="Butler G."/>
            <person name="Nguyen T.T.M."/>
            <person name="Dewar K."/>
            <person name="Conant G."/>
            <person name="Drula E."/>
            <person name="Henrissat B."/>
            <person name="Hansel C."/>
            <person name="Singer S."/>
            <person name="Hutchinson M.I."/>
            <person name="de Vries R.P."/>
            <person name="Natvig D.O."/>
            <person name="Powell A.J."/>
            <person name="Tsang A."/>
            <person name="Grigoriev I.V."/>
        </authorList>
    </citation>
    <scope>NUCLEOTIDE SEQUENCE [LARGE SCALE GENOMIC DNA]</scope>
    <source>
        <strain evidence="1 2">ATCC 24622</strain>
    </source>
</reference>
<keyword evidence="2" id="KW-1185">Reference proteome</keyword>
<gene>
    <name evidence="1" type="ORF">VTK73DRAFT_2120</name>
</gene>
<accession>A0ABR3X6S2</accession>
<sequence length="77" mass="8937">MARKKKKISRIEEKGHGFYLYNRADGLRPRFRFGRVGRPERPVVTSHRVTVGLRSDLCFLLQGQSKSIYVLSCQMLP</sequence>
<dbReference type="Proteomes" id="UP001586593">
    <property type="component" value="Unassembled WGS sequence"/>
</dbReference>
<comment type="caution">
    <text evidence="1">The sequence shown here is derived from an EMBL/GenBank/DDBJ whole genome shotgun (WGS) entry which is preliminary data.</text>
</comment>
<evidence type="ECO:0000313" key="2">
    <source>
        <dbReference type="Proteomes" id="UP001586593"/>
    </source>
</evidence>
<organism evidence="1 2">
    <name type="scientific">Phialemonium thermophilum</name>
    <dbReference type="NCBI Taxonomy" id="223376"/>
    <lineage>
        <taxon>Eukaryota</taxon>
        <taxon>Fungi</taxon>
        <taxon>Dikarya</taxon>
        <taxon>Ascomycota</taxon>
        <taxon>Pezizomycotina</taxon>
        <taxon>Sordariomycetes</taxon>
        <taxon>Sordariomycetidae</taxon>
        <taxon>Cephalothecales</taxon>
        <taxon>Cephalothecaceae</taxon>
        <taxon>Phialemonium</taxon>
    </lineage>
</organism>
<evidence type="ECO:0000313" key="1">
    <source>
        <dbReference type="EMBL" id="KAL1871324.1"/>
    </source>
</evidence>
<proteinExistence type="predicted"/>